<dbReference type="PANTHER" id="PTHR39184">
    <property type="match status" value="1"/>
</dbReference>
<evidence type="ECO:0000256" key="4">
    <source>
        <dbReference type="ARBA" id="ARBA00023219"/>
    </source>
</evidence>
<sequence length="421" mass="47839">MPLNAGQREVVSSLARFRVVIAGRRWGKTHLAIRELARSARIPRSRSFYVAPTYRQAKQIVWDPLKYRLQDLGWTDRVNETDLTITLINGSRISLRGADNPDSLRGVGLDFVVIDEFAMVDQKAWTEVLRPTLSDRGGAALFISTPMGASNWAYDLFQRGQDTSEADWSSFHYTTIQGGNVTADEVESARRDLDARTFRQEYEATWEQYANRIFYAFDRAENVRPYQGSDPAVVYIGMDFNIDPMSAVVFHRDGELLHAIDEIEMYSSNTQEIVEEIHSRFPGKRIWVYPDPASRQRKTSAGGVTDLTILQNAGFVVKAPNSHNPVRDGINAVNSRLCNTLGQRNFVVDPRCRRLIECLEKHTYKEGTTQPDKDSGFDHMADAMRYAIDYMFPIRPATAPAPAQRWGHAVRTRSHSTHKTF</sequence>
<dbReference type="InterPro" id="IPR052380">
    <property type="entry name" value="Viral_DNA_packaging_terminase"/>
</dbReference>
<evidence type="ECO:0000256" key="1">
    <source>
        <dbReference type="ARBA" id="ARBA00022612"/>
    </source>
</evidence>
<evidence type="ECO:0000256" key="2">
    <source>
        <dbReference type="ARBA" id="ARBA00022741"/>
    </source>
</evidence>
<keyword evidence="2" id="KW-0547">Nucleotide-binding</keyword>
<keyword evidence="1" id="KW-1188">Viral release from host cell</keyword>
<gene>
    <name evidence="6" type="ORF">UFOVP109_19</name>
    <name evidence="7" type="ORF">UFOVP224_32</name>
</gene>
<proteinExistence type="predicted"/>
<reference evidence="7" key="1">
    <citation type="submission" date="2020-05" db="EMBL/GenBank/DDBJ databases">
        <authorList>
            <person name="Chiriac C."/>
            <person name="Salcher M."/>
            <person name="Ghai R."/>
            <person name="Kavagutti S V."/>
        </authorList>
    </citation>
    <scope>NUCLEOTIDE SEQUENCE</scope>
</reference>
<evidence type="ECO:0000259" key="5">
    <source>
        <dbReference type="Pfam" id="PF17289"/>
    </source>
</evidence>
<evidence type="ECO:0000256" key="3">
    <source>
        <dbReference type="ARBA" id="ARBA00022840"/>
    </source>
</evidence>
<dbReference type="InterPro" id="IPR035421">
    <property type="entry name" value="Terminase_6C"/>
</dbReference>
<dbReference type="Gene3D" id="3.40.50.300">
    <property type="entry name" value="P-loop containing nucleotide triphosphate hydrolases"/>
    <property type="match status" value="1"/>
</dbReference>
<feature type="domain" description="Terminase large subunit gp17-like C-terminal" evidence="5">
    <location>
        <begin position="236"/>
        <end position="389"/>
    </location>
</feature>
<name>A0A6J7WMZ4_9CAUD</name>
<protein>
    <submittedName>
        <fullName evidence="7">Phage_term_2, phage terminase, large subunit, PBSX family</fullName>
    </submittedName>
</protein>
<dbReference type="Gene3D" id="3.30.420.280">
    <property type="match status" value="1"/>
</dbReference>
<dbReference type="EMBL" id="LR796227">
    <property type="protein sequence ID" value="CAB4128019.1"/>
    <property type="molecule type" value="Genomic_DNA"/>
</dbReference>
<dbReference type="SUPFAM" id="SSF52540">
    <property type="entry name" value="P-loop containing nucleoside triphosphate hydrolases"/>
    <property type="match status" value="1"/>
</dbReference>
<keyword evidence="4" id="KW-0231">Viral genome packaging</keyword>
<dbReference type="EMBL" id="LR798270">
    <property type="protein sequence ID" value="CAB5219127.1"/>
    <property type="molecule type" value="Genomic_DNA"/>
</dbReference>
<dbReference type="Pfam" id="PF17289">
    <property type="entry name" value="Terminase_6C"/>
    <property type="match status" value="1"/>
</dbReference>
<keyword evidence="3" id="KW-0067">ATP-binding</keyword>
<dbReference type="GO" id="GO:0005524">
    <property type="term" value="F:ATP binding"/>
    <property type="evidence" value="ECO:0007669"/>
    <property type="project" value="UniProtKB-KW"/>
</dbReference>
<evidence type="ECO:0000313" key="7">
    <source>
        <dbReference type="EMBL" id="CAB5219127.1"/>
    </source>
</evidence>
<organism evidence="7">
    <name type="scientific">uncultured Caudovirales phage</name>
    <dbReference type="NCBI Taxonomy" id="2100421"/>
    <lineage>
        <taxon>Viruses</taxon>
        <taxon>Duplodnaviria</taxon>
        <taxon>Heunggongvirae</taxon>
        <taxon>Uroviricota</taxon>
        <taxon>Caudoviricetes</taxon>
        <taxon>Peduoviridae</taxon>
        <taxon>Maltschvirus</taxon>
        <taxon>Maltschvirus maltsch</taxon>
    </lineage>
</organism>
<dbReference type="PANTHER" id="PTHR39184:SF1">
    <property type="entry name" value="PBSX PHAGE TERMINASE LARGE SUBUNIT"/>
    <property type="match status" value="1"/>
</dbReference>
<accession>A0A6J7WMZ4</accession>
<dbReference type="Pfam" id="PF03237">
    <property type="entry name" value="Terminase_6N"/>
    <property type="match status" value="1"/>
</dbReference>
<evidence type="ECO:0000313" key="6">
    <source>
        <dbReference type="EMBL" id="CAB4128019.1"/>
    </source>
</evidence>
<dbReference type="InterPro" id="IPR027417">
    <property type="entry name" value="P-loop_NTPase"/>
</dbReference>